<keyword evidence="3" id="KW-1185">Reference proteome</keyword>
<sequence>MSAARSLDPRSEPSSHPDRIDVLEPLRRSLGDVRETADQFAQAQALLRAIDQFSRTYAEEREGAAAYLPHRDDRRLARARLLARVVRGLRKTVLTAKGGP</sequence>
<dbReference type="AlphaFoldDB" id="A0A6P1BSW7"/>
<reference evidence="2 3" key="1">
    <citation type="journal article" date="2020" name="Arch. Microbiol.">
        <title>Bradyrhizobium uaiense sp. nov., a new highly efficient cowpea symbiont.</title>
        <authorList>
            <person name="Cabral Michel D."/>
            <person name="Azarias Guimaraes A."/>
            <person name="Martins da Costa E."/>
            <person name="Soares de Carvalho T."/>
            <person name="Balsanelli E."/>
            <person name="Willems A."/>
            <person name="Maltempi de Souza E."/>
            <person name="de Souza Moreira F.M."/>
        </authorList>
    </citation>
    <scope>NUCLEOTIDE SEQUENCE [LARGE SCALE GENOMIC DNA]</scope>
    <source>
        <strain evidence="2 3">UFLA 03-164</strain>
    </source>
</reference>
<evidence type="ECO:0000313" key="2">
    <source>
        <dbReference type="EMBL" id="NEV01506.1"/>
    </source>
</evidence>
<dbReference type="Proteomes" id="UP000468531">
    <property type="component" value="Unassembled WGS sequence"/>
</dbReference>
<organism evidence="2 3">
    <name type="scientific">Bradyrhizobium uaiense</name>
    <dbReference type="NCBI Taxonomy" id="2594946"/>
    <lineage>
        <taxon>Bacteria</taxon>
        <taxon>Pseudomonadati</taxon>
        <taxon>Pseudomonadota</taxon>
        <taxon>Alphaproteobacteria</taxon>
        <taxon>Hyphomicrobiales</taxon>
        <taxon>Nitrobacteraceae</taxon>
        <taxon>Bradyrhizobium</taxon>
    </lineage>
</organism>
<proteinExistence type="predicted"/>
<dbReference type="RefSeq" id="WP_163160994.1">
    <property type="nucleotide sequence ID" value="NZ_VKHP01000247.1"/>
</dbReference>
<evidence type="ECO:0000313" key="3">
    <source>
        <dbReference type="Proteomes" id="UP000468531"/>
    </source>
</evidence>
<feature type="compositionally biased region" description="Basic and acidic residues" evidence="1">
    <location>
        <begin position="7"/>
        <end position="23"/>
    </location>
</feature>
<comment type="caution">
    <text evidence="2">The sequence shown here is derived from an EMBL/GenBank/DDBJ whole genome shotgun (WGS) entry which is preliminary data.</text>
</comment>
<evidence type="ECO:0000256" key="1">
    <source>
        <dbReference type="SAM" id="MobiDB-lite"/>
    </source>
</evidence>
<accession>A0A6P1BSW7</accession>
<dbReference type="EMBL" id="VKHP01000247">
    <property type="protein sequence ID" value="NEV01506.1"/>
    <property type="molecule type" value="Genomic_DNA"/>
</dbReference>
<gene>
    <name evidence="2" type="ORF">FNJ47_38480</name>
</gene>
<feature type="region of interest" description="Disordered" evidence="1">
    <location>
        <begin position="1"/>
        <end position="23"/>
    </location>
</feature>
<protein>
    <submittedName>
        <fullName evidence="2">Uncharacterized protein</fullName>
    </submittedName>
</protein>
<name>A0A6P1BSW7_9BRAD</name>